<reference evidence="2 3" key="1">
    <citation type="submission" date="2007-06" db="EMBL/GenBank/DDBJ databases">
        <title>The Genome Sequence of Coccidioides posadasii RMSCC_3488.</title>
        <authorList>
            <consortium name="Coccidioides Genome Resources Consortium"/>
            <consortium name="The Broad Institute Genome Sequencing Platform"/>
            <person name="Henn M.R."/>
            <person name="Sykes S."/>
            <person name="Young S."/>
            <person name="Jaffe D."/>
            <person name="Berlin A."/>
            <person name="Alvarez P."/>
            <person name="Butler J."/>
            <person name="Gnerre S."/>
            <person name="Grabherr M."/>
            <person name="Mauceli E."/>
            <person name="Brockman W."/>
            <person name="Kodira C."/>
            <person name="Alvarado L."/>
            <person name="Zeng Q."/>
            <person name="Crawford M."/>
            <person name="Antoine C."/>
            <person name="Devon K."/>
            <person name="Galgiani J."/>
            <person name="Orsborn K."/>
            <person name="Lewis M.L."/>
            <person name="Nusbaum C."/>
            <person name="Galagan J."/>
            <person name="Birren B."/>
        </authorList>
    </citation>
    <scope>NUCLEOTIDE SEQUENCE [LARGE SCALE GENOMIC DNA]</scope>
    <source>
        <strain evidence="2 3">RMSCC 3488</strain>
    </source>
</reference>
<evidence type="ECO:0000256" key="1">
    <source>
        <dbReference type="SAM" id="Phobius"/>
    </source>
</evidence>
<reference evidence="3" key="2">
    <citation type="journal article" date="2009" name="Genome Res.">
        <title>Comparative genomic analyses of the human fungal pathogens Coccidioides and their relatives.</title>
        <authorList>
            <person name="Sharpton T.J."/>
            <person name="Stajich J.E."/>
            <person name="Rounsley S.D."/>
            <person name="Gardner M.J."/>
            <person name="Wortman J.R."/>
            <person name="Jordar V.S."/>
            <person name="Maiti R."/>
            <person name="Kodira C.D."/>
            <person name="Neafsey D.E."/>
            <person name="Zeng Q."/>
            <person name="Hung C.-Y."/>
            <person name="McMahan C."/>
            <person name="Muszewska A."/>
            <person name="Grynberg M."/>
            <person name="Mandel M.A."/>
            <person name="Kellner E.M."/>
            <person name="Barker B.M."/>
            <person name="Galgiani J.N."/>
            <person name="Orbach M.J."/>
            <person name="Kirkland T.N."/>
            <person name="Cole G.T."/>
            <person name="Henn M.R."/>
            <person name="Birren B.W."/>
            <person name="Taylor J.W."/>
        </authorList>
    </citation>
    <scope>NUCLEOTIDE SEQUENCE [LARGE SCALE GENOMIC DNA]</scope>
    <source>
        <strain evidence="3">RMSCC 3488</strain>
    </source>
</reference>
<evidence type="ECO:0000313" key="3">
    <source>
        <dbReference type="Proteomes" id="UP000054567"/>
    </source>
</evidence>
<keyword evidence="1" id="KW-1133">Transmembrane helix</keyword>
<dbReference type="OrthoDB" id="2014201at2759"/>
<dbReference type="Proteomes" id="UP000054567">
    <property type="component" value="Unassembled WGS sequence"/>
</dbReference>
<feature type="transmembrane region" description="Helical" evidence="1">
    <location>
        <begin position="21"/>
        <end position="41"/>
    </location>
</feature>
<reference evidence="3" key="3">
    <citation type="journal article" date="2010" name="Genome Res.">
        <title>Population genomic sequencing of Coccidioides fungi reveals recent hybridization and transposon control.</title>
        <authorList>
            <person name="Neafsey D.E."/>
            <person name="Barker B.M."/>
            <person name="Sharpton T.J."/>
            <person name="Stajich J.E."/>
            <person name="Park D.J."/>
            <person name="Whiston E."/>
            <person name="Hung C.-Y."/>
            <person name="McMahan C."/>
            <person name="White J."/>
            <person name="Sykes S."/>
            <person name="Heiman D."/>
            <person name="Young S."/>
            <person name="Zeng Q."/>
            <person name="Abouelleil A."/>
            <person name="Aftuck L."/>
            <person name="Bessette D."/>
            <person name="Brown A."/>
            <person name="FitzGerald M."/>
            <person name="Lui A."/>
            <person name="Macdonald J.P."/>
            <person name="Priest M."/>
            <person name="Orbach M.J."/>
            <person name="Galgiani J.N."/>
            <person name="Kirkland T.N."/>
            <person name="Cole G.T."/>
            <person name="Birren B.W."/>
            <person name="Henn M.R."/>
            <person name="Taylor J.W."/>
            <person name="Rounsley S.D."/>
        </authorList>
    </citation>
    <scope>NUCLEOTIDE SEQUENCE [LARGE SCALE GENOMIC DNA]</scope>
    <source>
        <strain evidence="3">RMSCC 3488</strain>
    </source>
</reference>
<dbReference type="Gene3D" id="3.90.550.10">
    <property type="entry name" value="Spore Coat Polysaccharide Biosynthesis Protein SpsA, Chain A"/>
    <property type="match status" value="1"/>
</dbReference>
<proteinExistence type="predicted"/>
<dbReference type="VEuPathDB" id="FungiDB:CPAG_07544"/>
<organism evidence="2 3">
    <name type="scientific">Coccidioides posadasii RMSCC 3488</name>
    <dbReference type="NCBI Taxonomy" id="454284"/>
    <lineage>
        <taxon>Eukaryota</taxon>
        <taxon>Fungi</taxon>
        <taxon>Dikarya</taxon>
        <taxon>Ascomycota</taxon>
        <taxon>Pezizomycotina</taxon>
        <taxon>Eurotiomycetes</taxon>
        <taxon>Eurotiomycetidae</taxon>
        <taxon>Onygenales</taxon>
        <taxon>Onygenaceae</taxon>
        <taxon>Coccidioides</taxon>
    </lineage>
</organism>
<gene>
    <name evidence="2" type="ORF">CPAG_07544</name>
</gene>
<dbReference type="InterPro" id="IPR029044">
    <property type="entry name" value="Nucleotide-diphossugar_trans"/>
</dbReference>
<dbReference type="AlphaFoldDB" id="A0A0J6IHD6"/>
<keyword evidence="1" id="KW-0472">Membrane</keyword>
<keyword evidence="2" id="KW-0808">Transferase</keyword>
<sequence>MDADTRPYNFTWRAIVGSKRARVVLLLLTLILCVSLLLPYAPSRSLPHFPKLPKPEDPPPKNDDQVDWSQFAYSQYATNPDYLCNSVMIFTTLKRLGVKADRILLYPQEWPDNDPADPKSGLLIKARDELGVKLRPISVLQESADPTWGASFTKLLAFNQTDYRRVLNIDSDSTIFQSMDELFLFPSAKVALTRAYWLDNFLSSQLILLEPSATEFARIQESIKNKKPNDFDMEIVNYLYKDHCMILPHRPYNLLTGEFRGDKHAAYLGSEEEVFDPEKILKETKLVHFSDWPYPKPWINASKRETERLMPECKTSEQGGEQDCRNQKTWLWLYSDFKERRKNVCGSDF</sequence>
<dbReference type="PANTHER" id="PTHR11183">
    <property type="entry name" value="GLYCOGENIN SUBFAMILY MEMBER"/>
    <property type="match status" value="1"/>
</dbReference>
<dbReference type="EMBL" id="DS268113">
    <property type="protein sequence ID" value="KMM71237.1"/>
    <property type="molecule type" value="Genomic_DNA"/>
</dbReference>
<protein>
    <submittedName>
        <fullName evidence="2">Glucose N-acetyltransferase 1</fullName>
    </submittedName>
</protein>
<dbReference type="InterPro" id="IPR050587">
    <property type="entry name" value="GNT1/Glycosyltrans_8"/>
</dbReference>
<keyword evidence="1" id="KW-0812">Transmembrane</keyword>
<name>A0A0J6IHD6_COCPO</name>
<dbReference type="GO" id="GO:0016740">
    <property type="term" value="F:transferase activity"/>
    <property type="evidence" value="ECO:0007669"/>
    <property type="project" value="UniProtKB-KW"/>
</dbReference>
<accession>A0A0J6IHD6</accession>
<evidence type="ECO:0000313" key="2">
    <source>
        <dbReference type="EMBL" id="KMM71237.1"/>
    </source>
</evidence>
<dbReference type="SUPFAM" id="SSF53448">
    <property type="entry name" value="Nucleotide-diphospho-sugar transferases"/>
    <property type="match status" value="1"/>
</dbReference>